<feature type="region of interest" description="Disordered" evidence="1">
    <location>
        <begin position="53"/>
        <end position="109"/>
    </location>
</feature>
<feature type="region of interest" description="Disordered" evidence="1">
    <location>
        <begin position="114"/>
        <end position="133"/>
    </location>
</feature>
<evidence type="ECO:0000256" key="1">
    <source>
        <dbReference type="SAM" id="MobiDB-lite"/>
    </source>
</evidence>
<evidence type="ECO:0000313" key="2">
    <source>
        <dbReference type="EMBL" id="THH18583.1"/>
    </source>
</evidence>
<dbReference type="AlphaFoldDB" id="A0A4V3XFR6"/>
<organism evidence="2 3">
    <name type="scientific">Bondarzewia mesenterica</name>
    <dbReference type="NCBI Taxonomy" id="1095465"/>
    <lineage>
        <taxon>Eukaryota</taxon>
        <taxon>Fungi</taxon>
        <taxon>Dikarya</taxon>
        <taxon>Basidiomycota</taxon>
        <taxon>Agaricomycotina</taxon>
        <taxon>Agaricomycetes</taxon>
        <taxon>Russulales</taxon>
        <taxon>Bondarzewiaceae</taxon>
        <taxon>Bondarzewia</taxon>
    </lineage>
</organism>
<feature type="compositionally biased region" description="Low complexity" evidence="1">
    <location>
        <begin position="93"/>
        <end position="105"/>
    </location>
</feature>
<sequence>MGDETGGVKKRSKYSIVLPIPQIPPIPVYESPPLTPPALEMAYLPSVFVPPESPPALIPADQSPAFGAPDSPPALTPAHVPASLPVSQDLSSERSSSSPENRSVSFHPESPVVLTHSPIEHRPPNHSSYSSTVTFQPPQGGAGYLYYPSAQASMSELDVSSALISGMPAPAPSYNPYEDYDAPALPMVSSSVSDAHMSSQDAGALQHNSVLLQPVTQESYISVQQPTICAPHTSYGHPHEHMHAPYSESPSPDNPHSYPSSFGSGQSTPIYGIADSMTANEPLSTTPLVHTTGLAYTPSSNHANVYHQHVALYHHPMPSYLHYGATAHSEVH</sequence>
<comment type="caution">
    <text evidence="2">The sequence shown here is derived from an EMBL/GenBank/DDBJ whole genome shotgun (WGS) entry which is preliminary data.</text>
</comment>
<reference evidence="2 3" key="1">
    <citation type="submission" date="2019-02" db="EMBL/GenBank/DDBJ databases">
        <title>Genome sequencing of the rare red list fungi Bondarzewia mesenterica.</title>
        <authorList>
            <person name="Buettner E."/>
            <person name="Kellner H."/>
        </authorList>
    </citation>
    <scope>NUCLEOTIDE SEQUENCE [LARGE SCALE GENOMIC DNA]</scope>
    <source>
        <strain evidence="2 3">DSM 108281</strain>
    </source>
</reference>
<dbReference type="Proteomes" id="UP000310158">
    <property type="component" value="Unassembled WGS sequence"/>
</dbReference>
<feature type="region of interest" description="Disordered" evidence="1">
    <location>
        <begin position="231"/>
        <end position="265"/>
    </location>
</feature>
<evidence type="ECO:0000313" key="3">
    <source>
        <dbReference type="Proteomes" id="UP000310158"/>
    </source>
</evidence>
<proteinExistence type="predicted"/>
<name>A0A4V3XFR6_9AGAM</name>
<dbReference type="EMBL" id="SGPL01000071">
    <property type="protein sequence ID" value="THH18583.1"/>
    <property type="molecule type" value="Genomic_DNA"/>
</dbReference>
<protein>
    <submittedName>
        <fullName evidence="2">Uncharacterized protein</fullName>
    </submittedName>
</protein>
<keyword evidence="3" id="KW-1185">Reference proteome</keyword>
<accession>A0A4V3XFR6</accession>
<gene>
    <name evidence="2" type="ORF">EW146_g2418</name>
</gene>